<dbReference type="AlphaFoldDB" id="A0A0Q9ZGY5"/>
<name>A0A0Q9ZGY5_9FLAO</name>
<dbReference type="Proteomes" id="UP000051643">
    <property type="component" value="Unassembled WGS sequence"/>
</dbReference>
<accession>A0A0Q9ZGY5</accession>
<proteinExistence type="predicted"/>
<sequence length="106" mass="12259">MLQKGIGLFFIPFLKKQLVQTNMYEKFCPACGTKSNSKRVTRCTVLQFCKLLIFRHLFHMVPIVFYQFATNGLESLINRRLFATNFKKANGLKEGLALTPLMSFIF</sequence>
<evidence type="ECO:0000313" key="1">
    <source>
        <dbReference type="EMBL" id="KRG27400.1"/>
    </source>
</evidence>
<reference evidence="1" key="1">
    <citation type="submission" date="2015-10" db="EMBL/GenBank/DDBJ databases">
        <title>Draft genome sequence of Salegentibacter mishustinae KCTC 12263.</title>
        <authorList>
            <person name="Lin W."/>
            <person name="Zheng Q."/>
        </authorList>
    </citation>
    <scope>NUCLEOTIDE SEQUENCE [LARGE SCALE GENOMIC DNA]</scope>
    <source>
        <strain evidence="1">KCTC 12263</strain>
    </source>
</reference>
<gene>
    <name evidence="1" type="ORF">APR42_09945</name>
</gene>
<keyword evidence="2" id="KW-1185">Reference proteome</keyword>
<protein>
    <submittedName>
        <fullName evidence="1">Uncharacterized protein</fullName>
    </submittedName>
</protein>
<comment type="caution">
    <text evidence="1">The sequence shown here is derived from an EMBL/GenBank/DDBJ whole genome shotgun (WGS) entry which is preliminary data.</text>
</comment>
<evidence type="ECO:0000313" key="2">
    <source>
        <dbReference type="Proteomes" id="UP000051643"/>
    </source>
</evidence>
<dbReference type="EMBL" id="LKTP01000035">
    <property type="protein sequence ID" value="KRG27400.1"/>
    <property type="molecule type" value="Genomic_DNA"/>
</dbReference>
<organism evidence="1 2">
    <name type="scientific">Salegentibacter mishustinae</name>
    <dbReference type="NCBI Taxonomy" id="270918"/>
    <lineage>
        <taxon>Bacteria</taxon>
        <taxon>Pseudomonadati</taxon>
        <taxon>Bacteroidota</taxon>
        <taxon>Flavobacteriia</taxon>
        <taxon>Flavobacteriales</taxon>
        <taxon>Flavobacteriaceae</taxon>
        <taxon>Salegentibacter</taxon>
    </lineage>
</organism>